<dbReference type="EMBL" id="MDEK01000002">
    <property type="protein sequence ID" value="PPU84724.1"/>
    <property type="molecule type" value="Genomic_DNA"/>
</dbReference>
<dbReference type="EMBL" id="CP099534">
    <property type="protein sequence ID" value="UYK90137.1"/>
    <property type="molecule type" value="Genomic_DNA"/>
</dbReference>
<keyword evidence="1" id="KW-0812">Transmembrane</keyword>
<evidence type="ECO:0000313" key="3">
    <source>
        <dbReference type="EMBL" id="MCW0398171.1"/>
    </source>
</evidence>
<dbReference type="OrthoDB" id="6008829at2"/>
<protein>
    <submittedName>
        <fullName evidence="5">DUF5668 domain-containing protein</fullName>
    </submittedName>
</protein>
<dbReference type="STRING" id="56458.SB85_05870"/>
<dbReference type="GeneID" id="66887691"/>
<evidence type="ECO:0000313" key="6">
    <source>
        <dbReference type="Proteomes" id="UP000247346"/>
    </source>
</evidence>
<evidence type="ECO:0000259" key="2">
    <source>
        <dbReference type="Pfam" id="PF18917"/>
    </source>
</evidence>
<evidence type="ECO:0000256" key="1">
    <source>
        <dbReference type="SAM" id="Phobius"/>
    </source>
</evidence>
<dbReference type="HOGENOM" id="CLU_189283_1_0_6"/>
<feature type="transmembrane region" description="Helical" evidence="1">
    <location>
        <begin position="30"/>
        <end position="51"/>
    </location>
</feature>
<sequence length="55" mass="5849">MKSNVIAAIVLIVIGLVFLANNLGWTNLSLGRLIATWWPAILVAVGVGMLFGRGK</sequence>
<dbReference type="AlphaFoldDB" id="A0A0A8DZR4"/>
<keyword evidence="1" id="KW-0472">Membrane</keyword>
<dbReference type="Proteomes" id="UP000247346">
    <property type="component" value="Unassembled WGS sequence"/>
</dbReference>
<dbReference type="Proteomes" id="UP001164392">
    <property type="component" value="Chromosome"/>
</dbReference>
<keyword evidence="1" id="KW-1133">Transmembrane helix</keyword>
<reference evidence="4 6" key="1">
    <citation type="submission" date="2016-08" db="EMBL/GenBank/DDBJ databases">
        <authorList>
            <person name="Seilhamer J.J."/>
        </authorList>
    </citation>
    <scope>NUCLEOTIDE SEQUENCE [LARGE SCALE GENOMIC DNA]</scope>
    <source>
        <strain evidence="4 6">CFBP4641</strain>
    </source>
</reference>
<dbReference type="KEGG" id="xsa:SB85_05870"/>
<dbReference type="EMBL" id="JANFWR010000004">
    <property type="protein sequence ID" value="MCW0398171.1"/>
    <property type="molecule type" value="Genomic_DNA"/>
</dbReference>
<reference evidence="3 7" key="2">
    <citation type="submission" date="2022-06" db="EMBL/GenBank/DDBJ databases">
        <title>Dynamics of rice microbiomes reveals core vertical transmitted seed endophytes.</title>
        <authorList>
            <person name="Liao K."/>
            <person name="Zhang X."/>
        </authorList>
    </citation>
    <scope>NUCLEOTIDE SEQUENCE [LARGE SCALE GENOMIC DNA]</scope>
    <source>
        <strain evidence="5">JR3-14</strain>
        <strain evidence="3 7">YT10-10-1</strain>
    </source>
</reference>
<proteinExistence type="predicted"/>
<accession>A0A0A8DZR4</accession>
<organism evidence="3 7">
    <name type="scientific">Xanthomonas sacchari</name>
    <dbReference type="NCBI Taxonomy" id="56458"/>
    <lineage>
        <taxon>Bacteria</taxon>
        <taxon>Pseudomonadati</taxon>
        <taxon>Pseudomonadota</taxon>
        <taxon>Gammaproteobacteria</taxon>
        <taxon>Lysobacterales</taxon>
        <taxon>Lysobacteraceae</taxon>
        <taxon>Xanthomonas</taxon>
    </lineage>
</organism>
<name>A0A0A8DZR4_9XANT</name>
<dbReference type="InterPro" id="IPR043726">
    <property type="entry name" value="LiaI-LiaF-like_TM1"/>
</dbReference>
<keyword evidence="7" id="KW-1185">Reference proteome</keyword>
<evidence type="ECO:0000313" key="4">
    <source>
        <dbReference type="EMBL" id="PPU84724.1"/>
    </source>
</evidence>
<dbReference type="Pfam" id="PF18917">
    <property type="entry name" value="LiaI-LiaF-like_TM1"/>
    <property type="match status" value="1"/>
</dbReference>
<evidence type="ECO:0000313" key="5">
    <source>
        <dbReference type="EMBL" id="UYK90137.1"/>
    </source>
</evidence>
<dbReference type="Proteomes" id="UP001320843">
    <property type="component" value="Unassembled WGS sequence"/>
</dbReference>
<evidence type="ECO:0000313" key="7">
    <source>
        <dbReference type="Proteomes" id="UP001320843"/>
    </source>
</evidence>
<gene>
    <name evidence="3" type="ORF">NB700_000727</name>
    <name evidence="5" type="ORF">NG824_06870</name>
    <name evidence="4" type="ORF">XsacCFBP4641_02715</name>
</gene>
<feature type="domain" description="LiaI-LiaF-like transmembrane region" evidence="2">
    <location>
        <begin position="6"/>
        <end position="50"/>
    </location>
</feature>
<dbReference type="RefSeq" id="WP_003467495.1">
    <property type="nucleotide sequence ID" value="NZ_CP010409.1"/>
</dbReference>